<keyword evidence="1" id="KW-0472">Membrane</keyword>
<proteinExistence type="predicted"/>
<organism evidence="2 3">
    <name type="scientific">Coffea canephora</name>
    <name type="common">Robusta coffee</name>
    <dbReference type="NCBI Taxonomy" id="49390"/>
    <lineage>
        <taxon>Eukaryota</taxon>
        <taxon>Viridiplantae</taxon>
        <taxon>Streptophyta</taxon>
        <taxon>Embryophyta</taxon>
        <taxon>Tracheophyta</taxon>
        <taxon>Spermatophyta</taxon>
        <taxon>Magnoliopsida</taxon>
        <taxon>eudicotyledons</taxon>
        <taxon>Gunneridae</taxon>
        <taxon>Pentapetalae</taxon>
        <taxon>asterids</taxon>
        <taxon>lamiids</taxon>
        <taxon>Gentianales</taxon>
        <taxon>Rubiaceae</taxon>
        <taxon>Ixoroideae</taxon>
        <taxon>Gardenieae complex</taxon>
        <taxon>Bertiereae - Coffeeae clade</taxon>
        <taxon>Coffeeae</taxon>
        <taxon>Coffea</taxon>
    </lineage>
</organism>
<dbReference type="PANTHER" id="PTHR31168">
    <property type="entry name" value="OS02G0292800 PROTEIN"/>
    <property type="match status" value="1"/>
</dbReference>
<evidence type="ECO:0000313" key="2">
    <source>
        <dbReference type="EMBL" id="CDP05964.1"/>
    </source>
</evidence>
<gene>
    <name evidence="2" type="ORF">GSCOC_T00021293001</name>
</gene>
<dbReference type="Pfam" id="PF04654">
    <property type="entry name" value="DUF599"/>
    <property type="match status" value="1"/>
</dbReference>
<dbReference type="PANTHER" id="PTHR31168:SF30">
    <property type="entry name" value="DUF599 DOMAIN-CONTAINING PROTEIN"/>
    <property type="match status" value="1"/>
</dbReference>
<keyword evidence="1" id="KW-0812">Transmembrane</keyword>
<feature type="transmembrane region" description="Helical" evidence="1">
    <location>
        <begin position="115"/>
        <end position="136"/>
    </location>
</feature>
<evidence type="ECO:0000256" key="1">
    <source>
        <dbReference type="SAM" id="Phobius"/>
    </source>
</evidence>
<dbReference type="AlphaFoldDB" id="A0A068UCN5"/>
<dbReference type="PhylomeDB" id="A0A068UCN5"/>
<reference evidence="3" key="1">
    <citation type="journal article" date="2014" name="Science">
        <title>The coffee genome provides insight into the convergent evolution of caffeine biosynthesis.</title>
        <authorList>
            <person name="Denoeud F."/>
            <person name="Carretero-Paulet L."/>
            <person name="Dereeper A."/>
            <person name="Droc G."/>
            <person name="Guyot R."/>
            <person name="Pietrella M."/>
            <person name="Zheng C."/>
            <person name="Alberti A."/>
            <person name="Anthony F."/>
            <person name="Aprea G."/>
            <person name="Aury J.M."/>
            <person name="Bento P."/>
            <person name="Bernard M."/>
            <person name="Bocs S."/>
            <person name="Campa C."/>
            <person name="Cenci A."/>
            <person name="Combes M.C."/>
            <person name="Crouzillat D."/>
            <person name="Da Silva C."/>
            <person name="Daddiego L."/>
            <person name="De Bellis F."/>
            <person name="Dussert S."/>
            <person name="Garsmeur O."/>
            <person name="Gayraud T."/>
            <person name="Guignon V."/>
            <person name="Jahn K."/>
            <person name="Jamilloux V."/>
            <person name="Joet T."/>
            <person name="Labadie K."/>
            <person name="Lan T."/>
            <person name="Leclercq J."/>
            <person name="Lepelley M."/>
            <person name="Leroy T."/>
            <person name="Li L.T."/>
            <person name="Librado P."/>
            <person name="Lopez L."/>
            <person name="Munoz A."/>
            <person name="Noel B."/>
            <person name="Pallavicini A."/>
            <person name="Perrotta G."/>
            <person name="Poncet V."/>
            <person name="Pot D."/>
            <person name="Priyono X."/>
            <person name="Rigoreau M."/>
            <person name="Rouard M."/>
            <person name="Rozas J."/>
            <person name="Tranchant-Dubreuil C."/>
            <person name="VanBuren R."/>
            <person name="Zhang Q."/>
            <person name="Andrade A.C."/>
            <person name="Argout X."/>
            <person name="Bertrand B."/>
            <person name="de Kochko A."/>
            <person name="Graziosi G."/>
            <person name="Henry R.J."/>
            <person name="Jayarama X."/>
            <person name="Ming R."/>
            <person name="Nagai C."/>
            <person name="Rounsley S."/>
            <person name="Sankoff D."/>
            <person name="Giuliano G."/>
            <person name="Albert V.A."/>
            <person name="Wincker P."/>
            <person name="Lashermes P."/>
        </authorList>
    </citation>
    <scope>NUCLEOTIDE SEQUENCE [LARGE SCALE GENOMIC DNA]</scope>
    <source>
        <strain evidence="3">cv. DH200-94</strain>
    </source>
</reference>
<feature type="transmembrane region" description="Helical" evidence="1">
    <location>
        <begin position="66"/>
        <end position="95"/>
    </location>
</feature>
<accession>A0A068UCN5</accession>
<keyword evidence="1" id="KW-1133">Transmembrane helix</keyword>
<dbReference type="InterPro" id="IPR006747">
    <property type="entry name" value="DUF599"/>
</dbReference>
<feature type="transmembrane region" description="Helical" evidence="1">
    <location>
        <begin position="178"/>
        <end position="207"/>
    </location>
</feature>
<dbReference type="Gramene" id="CDP05964">
    <property type="protein sequence ID" value="CDP05964"/>
    <property type="gene ID" value="GSCOC_T00021293001"/>
</dbReference>
<feature type="transmembrane region" description="Helical" evidence="1">
    <location>
        <begin position="12"/>
        <end position="31"/>
    </location>
</feature>
<dbReference type="InParanoid" id="A0A068UCN5"/>
<dbReference type="OrthoDB" id="665451at2759"/>
<dbReference type="OMA" id="VEHHERR"/>
<evidence type="ECO:0000313" key="3">
    <source>
        <dbReference type="Proteomes" id="UP000295252"/>
    </source>
</evidence>
<keyword evidence="3" id="KW-1185">Reference proteome</keyword>
<dbReference type="Proteomes" id="UP000295252">
    <property type="component" value="Chromosome VII"/>
</dbReference>
<sequence length="244" mass="27692">MWGPWRKEFLDVILVPASLFIMFGYHHFLLYRYLRYPSTTTIGYENHNRRVWVERMMEIEAKDRPALSVIANTMSAASALSSISLVLSSLIGAWLGSSNRTVFTSNLIYGATSPSVISIKYVALLVCFLVAFGSFVQTSRCLVNASFLMTMPNADVPMSHIEKEMITGSIFYEFGMRVLYLATTFLLWVFGPIPMFVSSVTMVGLLLRLDANRTVLYHYPRIGQDVSEVTKAVEHHERRPQGRK</sequence>
<name>A0A068UCN5_COFCA</name>
<protein>
    <submittedName>
        <fullName evidence="2">Uncharacterized protein</fullName>
    </submittedName>
</protein>
<dbReference type="EMBL" id="HG739103">
    <property type="protein sequence ID" value="CDP05964.1"/>
    <property type="molecule type" value="Genomic_DNA"/>
</dbReference>